<proteinExistence type="predicted"/>
<dbReference type="InterPro" id="IPR028250">
    <property type="entry name" value="DsbDN"/>
</dbReference>
<dbReference type="EMBL" id="CP021404">
    <property type="protein sequence ID" value="ATI42976.1"/>
    <property type="molecule type" value="Genomic_DNA"/>
</dbReference>
<gene>
    <name evidence="3" type="ORF">CBW24_13835</name>
</gene>
<reference evidence="3 4" key="1">
    <citation type="submission" date="2017-05" db="EMBL/GenBank/DDBJ databases">
        <title>Comparative genomic and metabolic analysis of manganese-oxidizing mechanisms in Celeribater manganoxidans DY25T: its adaption to the environment of polymetallic nodule.</title>
        <authorList>
            <person name="Wang X."/>
        </authorList>
    </citation>
    <scope>NUCLEOTIDE SEQUENCE [LARGE SCALE GENOMIC DNA]</scope>
    <source>
        <strain evidence="3 4">DY25</strain>
    </source>
</reference>
<sequence length="280" mass="29166">MIIPSFLPMPRGAFAAAALSTVLATAALFTALPARAGAPSDPVVSARLIDGGPTARGTRMAALHLKLVPGWKTYWRSPGDAGLPPRFGWDGSRNLGAVSVMWPSPSIFDSNGLTAIGYHDELVLPIEMTPKVPGRPIRVESRIDLGVCKDICVPVSLSLKADLKSSATSPVIEAALRRMPLSAARAGVGPARCEVTPISDGLRLTVHLPGAAARGDRVVVEPQDPSIWVADPEITSRGGTLSATTELVPSNATPFLLDRGALRFTVLGGAQAVDVRGCTG</sequence>
<keyword evidence="4" id="KW-1185">Reference proteome</keyword>
<evidence type="ECO:0000313" key="3">
    <source>
        <dbReference type="EMBL" id="ATI42976.1"/>
    </source>
</evidence>
<protein>
    <recommendedName>
        <fullName evidence="2">Thiol:disulfide interchange protein DsbD N-terminal domain-containing protein</fullName>
    </recommendedName>
</protein>
<dbReference type="Proteomes" id="UP000219050">
    <property type="component" value="Chromosome"/>
</dbReference>
<evidence type="ECO:0000259" key="2">
    <source>
        <dbReference type="Pfam" id="PF11412"/>
    </source>
</evidence>
<dbReference type="RefSeq" id="WP_088662621.1">
    <property type="nucleotide sequence ID" value="NZ_CP021404.1"/>
</dbReference>
<keyword evidence="1" id="KW-0732">Signal</keyword>
<dbReference type="OrthoDB" id="9811036at2"/>
<feature type="domain" description="Thiol:disulfide interchange protein DsbD N-terminal" evidence="2">
    <location>
        <begin position="56"/>
        <end position="156"/>
    </location>
</feature>
<feature type="signal peptide" evidence="1">
    <location>
        <begin position="1"/>
        <end position="36"/>
    </location>
</feature>
<evidence type="ECO:0000313" key="4">
    <source>
        <dbReference type="Proteomes" id="UP000219050"/>
    </source>
</evidence>
<organism evidence="3 4">
    <name type="scientific">Pacificitalea manganoxidans</name>
    <dbReference type="NCBI Taxonomy" id="1411902"/>
    <lineage>
        <taxon>Bacteria</taxon>
        <taxon>Pseudomonadati</taxon>
        <taxon>Pseudomonadota</taxon>
        <taxon>Alphaproteobacteria</taxon>
        <taxon>Rhodobacterales</taxon>
        <taxon>Paracoccaceae</taxon>
        <taxon>Pacificitalea</taxon>
    </lineage>
</organism>
<feature type="chain" id="PRO_5013216979" description="Thiol:disulfide interchange protein DsbD N-terminal domain-containing protein" evidence="1">
    <location>
        <begin position="37"/>
        <end position="280"/>
    </location>
</feature>
<dbReference type="KEGG" id="cmag:CBW24_13835"/>
<name>A0A291M1X6_9RHOB</name>
<dbReference type="AlphaFoldDB" id="A0A291M1X6"/>
<evidence type="ECO:0000256" key="1">
    <source>
        <dbReference type="SAM" id="SignalP"/>
    </source>
</evidence>
<accession>A0A291M1X6</accession>
<dbReference type="Pfam" id="PF11412">
    <property type="entry name" value="DsbD_N"/>
    <property type="match status" value="1"/>
</dbReference>